<dbReference type="SUPFAM" id="SSF57667">
    <property type="entry name" value="beta-beta-alpha zinc fingers"/>
    <property type="match status" value="1"/>
</dbReference>
<gene>
    <name evidence="10" type="ORF">CLIB1423_11S02674</name>
</gene>
<evidence type="ECO:0000256" key="2">
    <source>
        <dbReference type="ARBA" id="ARBA00022723"/>
    </source>
</evidence>
<feature type="domain" description="C2H2-type" evidence="9">
    <location>
        <begin position="75"/>
        <end position="105"/>
    </location>
</feature>
<dbReference type="PROSITE" id="PS50157">
    <property type="entry name" value="ZINC_FINGER_C2H2_2"/>
    <property type="match status" value="2"/>
</dbReference>
<dbReference type="SMART" id="SM00355">
    <property type="entry name" value="ZnF_C2H2"/>
    <property type="match status" value="2"/>
</dbReference>
<feature type="compositionally biased region" description="Gly residues" evidence="8">
    <location>
        <begin position="438"/>
        <end position="452"/>
    </location>
</feature>
<feature type="domain" description="C2H2-type" evidence="9">
    <location>
        <begin position="106"/>
        <end position="132"/>
    </location>
</feature>
<evidence type="ECO:0000259" key="9">
    <source>
        <dbReference type="PROSITE" id="PS50157"/>
    </source>
</evidence>
<feature type="compositionally biased region" description="Low complexity" evidence="8">
    <location>
        <begin position="232"/>
        <end position="250"/>
    </location>
</feature>
<feature type="region of interest" description="Disordered" evidence="8">
    <location>
        <begin position="380"/>
        <end position="408"/>
    </location>
</feature>
<evidence type="ECO:0000256" key="3">
    <source>
        <dbReference type="ARBA" id="ARBA00022737"/>
    </source>
</evidence>
<dbReference type="PANTHER" id="PTHR40626">
    <property type="entry name" value="MIP31509P"/>
    <property type="match status" value="1"/>
</dbReference>
<feature type="region of interest" description="Disordered" evidence="8">
    <location>
        <begin position="427"/>
        <end position="521"/>
    </location>
</feature>
<dbReference type="GO" id="GO:0005634">
    <property type="term" value="C:nucleus"/>
    <property type="evidence" value="ECO:0007669"/>
    <property type="project" value="UniProtKB-SubCell"/>
</dbReference>
<feature type="region of interest" description="Disordered" evidence="8">
    <location>
        <begin position="141"/>
        <end position="201"/>
    </location>
</feature>
<dbReference type="Proteomes" id="UP000837801">
    <property type="component" value="Unassembled WGS sequence"/>
</dbReference>
<evidence type="ECO:0000313" key="10">
    <source>
        <dbReference type="EMBL" id="CAH2353567.1"/>
    </source>
</evidence>
<feature type="compositionally biased region" description="Polar residues" evidence="8">
    <location>
        <begin position="219"/>
        <end position="231"/>
    </location>
</feature>
<dbReference type="GO" id="GO:0000785">
    <property type="term" value="C:chromatin"/>
    <property type="evidence" value="ECO:0007669"/>
    <property type="project" value="TreeGrafter"/>
</dbReference>
<feature type="region of interest" description="Disordered" evidence="8">
    <location>
        <begin position="216"/>
        <end position="250"/>
    </location>
</feature>
<dbReference type="EMBL" id="CAKXYY010000011">
    <property type="protein sequence ID" value="CAH2353567.1"/>
    <property type="molecule type" value="Genomic_DNA"/>
</dbReference>
<reference evidence="10" key="1">
    <citation type="submission" date="2022-03" db="EMBL/GenBank/DDBJ databases">
        <authorList>
            <person name="Legras J.-L."/>
            <person name="Devillers H."/>
            <person name="Grondin C."/>
        </authorList>
    </citation>
    <scope>NUCLEOTIDE SEQUENCE</scope>
    <source>
        <strain evidence="10">CLIB 1423</strain>
    </source>
</reference>
<keyword evidence="5" id="KW-0862">Zinc</keyword>
<dbReference type="InterPro" id="IPR036236">
    <property type="entry name" value="Znf_C2H2_sf"/>
</dbReference>
<feature type="compositionally biased region" description="Polar residues" evidence="8">
    <location>
        <begin position="470"/>
        <end position="486"/>
    </location>
</feature>
<dbReference type="AlphaFoldDB" id="A0A9P0QRE5"/>
<feature type="compositionally biased region" description="Basic and acidic residues" evidence="8">
    <location>
        <begin position="1"/>
        <end position="10"/>
    </location>
</feature>
<feature type="compositionally biased region" description="Polar residues" evidence="8">
    <location>
        <begin position="512"/>
        <end position="521"/>
    </location>
</feature>
<dbReference type="GO" id="GO:0000981">
    <property type="term" value="F:DNA-binding transcription factor activity, RNA polymerase II-specific"/>
    <property type="evidence" value="ECO:0007669"/>
    <property type="project" value="InterPro"/>
</dbReference>
<dbReference type="FunFam" id="3.30.160.60:FF:002343">
    <property type="entry name" value="Zinc finger protein 33A"/>
    <property type="match status" value="1"/>
</dbReference>
<evidence type="ECO:0000256" key="4">
    <source>
        <dbReference type="ARBA" id="ARBA00022771"/>
    </source>
</evidence>
<evidence type="ECO:0000256" key="6">
    <source>
        <dbReference type="ARBA" id="ARBA00023242"/>
    </source>
</evidence>
<keyword evidence="11" id="KW-1185">Reference proteome</keyword>
<dbReference type="InterPro" id="IPR013087">
    <property type="entry name" value="Znf_C2H2_type"/>
</dbReference>
<organism evidence="10 11">
    <name type="scientific">[Candida] railenensis</name>
    <dbReference type="NCBI Taxonomy" id="45579"/>
    <lineage>
        <taxon>Eukaryota</taxon>
        <taxon>Fungi</taxon>
        <taxon>Dikarya</taxon>
        <taxon>Ascomycota</taxon>
        <taxon>Saccharomycotina</taxon>
        <taxon>Pichiomycetes</taxon>
        <taxon>Debaryomycetaceae</taxon>
        <taxon>Kurtzmaniella</taxon>
    </lineage>
</organism>
<dbReference type="Pfam" id="PF00096">
    <property type="entry name" value="zf-C2H2"/>
    <property type="match status" value="2"/>
</dbReference>
<proteinExistence type="predicted"/>
<name>A0A9P0QRE5_9ASCO</name>
<feature type="compositionally biased region" description="Low complexity" evidence="8">
    <location>
        <begin position="384"/>
        <end position="401"/>
    </location>
</feature>
<keyword evidence="3" id="KW-0677">Repeat</keyword>
<keyword evidence="4 7" id="KW-0863">Zinc-finger</keyword>
<dbReference type="Gene3D" id="3.30.160.60">
    <property type="entry name" value="Classic Zinc Finger"/>
    <property type="match status" value="2"/>
</dbReference>
<evidence type="ECO:0000256" key="5">
    <source>
        <dbReference type="ARBA" id="ARBA00022833"/>
    </source>
</evidence>
<keyword evidence="6" id="KW-0539">Nucleus</keyword>
<feature type="region of interest" description="Disordered" evidence="8">
    <location>
        <begin position="1"/>
        <end position="70"/>
    </location>
</feature>
<evidence type="ECO:0000256" key="1">
    <source>
        <dbReference type="ARBA" id="ARBA00004123"/>
    </source>
</evidence>
<protein>
    <recommendedName>
        <fullName evidence="9">C2H2-type domain-containing protein</fullName>
    </recommendedName>
</protein>
<comment type="caution">
    <text evidence="10">The sequence shown here is derived from an EMBL/GenBank/DDBJ whole genome shotgun (WGS) entry which is preliminary data.</text>
</comment>
<feature type="compositionally biased region" description="Low complexity" evidence="8">
    <location>
        <begin position="145"/>
        <end position="156"/>
    </location>
</feature>
<sequence>MSLTEIDRVGGTHLMGPQTSVAGEEPHREVSRASSTSSSSTTPSPAKSEGAANDDLLDDKESNGSRKRIPKGRVFQCTGYPDCSMSFTRSEHLARHKRKHTGERPFTCPHCSKNFSRLDNLRQHKQTVHAYEIFSVHEQKENQNHQQLGQQGQHSLQHQHQHQHQYSSHQPAHHQSQVHQHQSIHQHHIPPPPAPIPIGSQMTSHHIMVPSSRLVLPEKSSNPETPNTTVFSSGSNIPSSSSSVGSNHQYSGTANSPISYYSTYMHHPLNSSSSATSSNGIIKPLSDIRSRNKRRPRPLSLSHSFYGPSPQPSATSSSTLLSSQYIVPPLKSAPLIASNKTIIYGPKSASLTPNMISPLSPLFHHSFSQTIQSPYQMNSFSIPTSAGGNSNGSSGNNSTTTLPPVTGSHFSIPSAIQLTPVQVNKRKNSFTSTNPSGLGLGMSSGSGSGSGHGSVSSNSSITPPLVAPIESSNSGKTEYGNGTSKQWLRGVLNEEPAPSKLSAPVQLESKKPTINSLLSPY</sequence>
<dbReference type="GO" id="GO:0000978">
    <property type="term" value="F:RNA polymerase II cis-regulatory region sequence-specific DNA binding"/>
    <property type="evidence" value="ECO:0007669"/>
    <property type="project" value="InterPro"/>
</dbReference>
<dbReference type="PANTHER" id="PTHR40626:SF11">
    <property type="entry name" value="ZINC FINGER PROTEIN YPR022C"/>
    <property type="match status" value="1"/>
</dbReference>
<feature type="compositionally biased region" description="Low complexity" evidence="8">
    <location>
        <begin position="34"/>
        <end position="45"/>
    </location>
</feature>
<dbReference type="OrthoDB" id="10018191at2759"/>
<comment type="subcellular location">
    <subcellularLocation>
        <location evidence="1">Nucleus</location>
    </subcellularLocation>
</comment>
<feature type="region of interest" description="Disordered" evidence="8">
    <location>
        <begin position="271"/>
        <end position="317"/>
    </location>
</feature>
<dbReference type="InterPro" id="IPR051059">
    <property type="entry name" value="VerF-like"/>
</dbReference>
<keyword evidence="2" id="KW-0479">Metal-binding</keyword>
<evidence type="ECO:0000256" key="8">
    <source>
        <dbReference type="SAM" id="MobiDB-lite"/>
    </source>
</evidence>
<feature type="compositionally biased region" description="Low complexity" evidence="8">
    <location>
        <begin position="164"/>
        <end position="181"/>
    </location>
</feature>
<dbReference type="GO" id="GO:0008270">
    <property type="term" value="F:zinc ion binding"/>
    <property type="evidence" value="ECO:0007669"/>
    <property type="project" value="UniProtKB-KW"/>
</dbReference>
<accession>A0A9P0QRE5</accession>
<evidence type="ECO:0000313" key="11">
    <source>
        <dbReference type="Proteomes" id="UP000837801"/>
    </source>
</evidence>
<evidence type="ECO:0000256" key="7">
    <source>
        <dbReference type="PROSITE-ProRule" id="PRU00042"/>
    </source>
</evidence>
<dbReference type="PROSITE" id="PS00028">
    <property type="entry name" value="ZINC_FINGER_C2H2_1"/>
    <property type="match status" value="1"/>
</dbReference>